<dbReference type="InterPro" id="IPR036291">
    <property type="entry name" value="NAD(P)-bd_dom_sf"/>
</dbReference>
<protein>
    <submittedName>
        <fullName evidence="3">NAD-dependent epimerase/dehydratase family protein</fullName>
    </submittedName>
    <submittedName>
        <fullName evidence="2">UDP-glucose 4-epimerase</fullName>
    </submittedName>
</protein>
<accession>A0A4R8VEC6</accession>
<dbReference type="STRING" id="1424659.SAMN05216368_11756"/>
<evidence type="ECO:0000313" key="2">
    <source>
        <dbReference type="EMBL" id="SDO41065.1"/>
    </source>
</evidence>
<feature type="domain" description="NAD-dependent epimerase/dehydratase" evidence="1">
    <location>
        <begin position="7"/>
        <end position="222"/>
    </location>
</feature>
<dbReference type="RefSeq" id="WP_092342059.1">
    <property type="nucleotide sequence ID" value="NZ_FNIB01000017.1"/>
</dbReference>
<dbReference type="InterPro" id="IPR050177">
    <property type="entry name" value="Lipid_A_modif_metabolic_enz"/>
</dbReference>
<gene>
    <name evidence="3" type="ORF">E3O21_02960</name>
    <name evidence="2" type="ORF">SAMN05216368_11756</name>
</gene>
<dbReference type="Pfam" id="PF01370">
    <property type="entry name" value="Epimerase"/>
    <property type="match status" value="1"/>
</dbReference>
<dbReference type="EMBL" id="SOFD01000007">
    <property type="protein sequence ID" value="TFB81419.1"/>
    <property type="molecule type" value="Genomic_DNA"/>
</dbReference>
<proteinExistence type="predicted"/>
<keyword evidence="5" id="KW-1185">Reference proteome</keyword>
<evidence type="ECO:0000259" key="1">
    <source>
        <dbReference type="Pfam" id="PF01370"/>
    </source>
</evidence>
<dbReference type="Gene3D" id="3.40.50.720">
    <property type="entry name" value="NAD(P)-binding Rossmann-like Domain"/>
    <property type="match status" value="1"/>
</dbReference>
<reference evidence="3 5" key="2">
    <citation type="submission" date="2019-03" db="EMBL/GenBank/DDBJ databases">
        <title>Genomics of glacier-inhabiting Cryobacterium strains.</title>
        <authorList>
            <person name="Liu Q."/>
            <person name="Xin Y.-H."/>
        </authorList>
    </citation>
    <scope>NUCLEOTIDE SEQUENCE [LARGE SCALE GENOMIC DNA]</scope>
    <source>
        <strain evidence="3 5">Hh8</strain>
    </source>
</reference>
<evidence type="ECO:0000313" key="4">
    <source>
        <dbReference type="Proteomes" id="UP000199639"/>
    </source>
</evidence>
<dbReference type="AlphaFoldDB" id="A0A4R8VEC6"/>
<dbReference type="Proteomes" id="UP000199639">
    <property type="component" value="Unassembled WGS sequence"/>
</dbReference>
<dbReference type="Proteomes" id="UP000298252">
    <property type="component" value="Unassembled WGS sequence"/>
</dbReference>
<evidence type="ECO:0000313" key="3">
    <source>
        <dbReference type="EMBL" id="TFB81419.1"/>
    </source>
</evidence>
<dbReference type="SUPFAM" id="SSF51735">
    <property type="entry name" value="NAD(P)-binding Rossmann-fold domains"/>
    <property type="match status" value="1"/>
</dbReference>
<dbReference type="EMBL" id="FNIB01000017">
    <property type="protein sequence ID" value="SDO41065.1"/>
    <property type="molecule type" value="Genomic_DNA"/>
</dbReference>
<evidence type="ECO:0000313" key="5">
    <source>
        <dbReference type="Proteomes" id="UP000298252"/>
    </source>
</evidence>
<organism evidence="2 4">
    <name type="scientific">Cryobacterium flavum</name>
    <dbReference type="NCBI Taxonomy" id="1424659"/>
    <lineage>
        <taxon>Bacteria</taxon>
        <taxon>Bacillati</taxon>
        <taxon>Actinomycetota</taxon>
        <taxon>Actinomycetes</taxon>
        <taxon>Micrococcales</taxon>
        <taxon>Microbacteriaceae</taxon>
        <taxon>Cryobacterium</taxon>
    </lineage>
</organism>
<dbReference type="InterPro" id="IPR001509">
    <property type="entry name" value="Epimerase_deHydtase"/>
</dbReference>
<name>A0A4R8VEC6_9MICO</name>
<dbReference type="PANTHER" id="PTHR43245">
    <property type="entry name" value="BIFUNCTIONAL POLYMYXIN RESISTANCE PROTEIN ARNA"/>
    <property type="match status" value="1"/>
</dbReference>
<reference evidence="2 4" key="1">
    <citation type="submission" date="2016-10" db="EMBL/GenBank/DDBJ databases">
        <authorList>
            <person name="Varghese N."/>
            <person name="Submissions S."/>
        </authorList>
    </citation>
    <scope>NUCLEOTIDE SEQUENCE [LARGE SCALE GENOMIC DNA]</scope>
    <source>
        <strain evidence="2 4">CGMCC 1.11215</strain>
    </source>
</reference>
<sequence length="319" mass="34159">MYPLSWVIGAGGLLGSGLVRHLQAVGEIVVRGPRVRWGTPDAVTDLAAGLSHLVATSDGRDWQVYWCAGVGVTGSNAEAFRAEVSTFEAFLESARGLSANSLERGSFFVASSAGGVYGGSHGAPFHELSETAPLGDYGWAKIAIENATAAFSKSTGVRCLVGRISNLYGPGQSLAKPQGLISHLSLSSLTRKPLSVFVSLDTLRDYLYVDDGAELIVAGCRRLRQSTGAPFHIKIIAAGRSVSIGALLSEFRRVSGRRPEIVMGSSPQSALQNIDLRLQSRYWPELDHRAKTNLTDGIARTLQDIRSSFLRAAPSRTFR</sequence>